<comment type="caution">
    <text evidence="1">The sequence shown here is derived from an EMBL/GenBank/DDBJ whole genome shotgun (WGS) entry which is preliminary data.</text>
</comment>
<dbReference type="EMBL" id="JAUZQC010000006">
    <property type="protein sequence ID" value="KAK5869380.1"/>
    <property type="molecule type" value="Genomic_DNA"/>
</dbReference>
<dbReference type="Proteomes" id="UP001346869">
    <property type="component" value="Unassembled WGS sequence"/>
</dbReference>
<accession>A0AAN7Y0A9</accession>
<protein>
    <submittedName>
        <fullName evidence="1">Uncharacterized protein</fullName>
    </submittedName>
</protein>
<reference evidence="1 2" key="2">
    <citation type="journal article" date="2023" name="Mol. Biol. Evol.">
        <title>Genomics of Secondarily Temperate Adaptation in the Only Non-Antarctic Icefish.</title>
        <authorList>
            <person name="Rivera-Colon A.G."/>
            <person name="Rayamajhi N."/>
            <person name="Minhas B.F."/>
            <person name="Madrigal G."/>
            <person name="Bilyk K.T."/>
            <person name="Yoon V."/>
            <person name="Hune M."/>
            <person name="Gregory S."/>
            <person name="Cheng C.H.C."/>
            <person name="Catchen J.M."/>
        </authorList>
    </citation>
    <scope>NUCLEOTIDE SEQUENCE [LARGE SCALE GENOMIC DNA]</scope>
    <source>
        <strain evidence="1">JMC-PN-2008</strain>
    </source>
</reference>
<dbReference type="AlphaFoldDB" id="A0AAN7Y0A9"/>
<name>A0AAN7Y0A9_ELEMC</name>
<sequence>MTIICSKLLQRNRGFVIPQAKPASASTRTLNVGRRCDGRQHRWTETMQTTVPTMDIRSKVPVTMVMVNTGRSPQDDVIDDQRLRWPSGCQAASLAAAIIVQRCGWSL</sequence>
<proteinExistence type="predicted"/>
<organism evidence="1 2">
    <name type="scientific">Eleginops maclovinus</name>
    <name type="common">Patagonian blennie</name>
    <name type="synonym">Eleginus maclovinus</name>
    <dbReference type="NCBI Taxonomy" id="56733"/>
    <lineage>
        <taxon>Eukaryota</taxon>
        <taxon>Metazoa</taxon>
        <taxon>Chordata</taxon>
        <taxon>Craniata</taxon>
        <taxon>Vertebrata</taxon>
        <taxon>Euteleostomi</taxon>
        <taxon>Actinopterygii</taxon>
        <taxon>Neopterygii</taxon>
        <taxon>Teleostei</taxon>
        <taxon>Neoteleostei</taxon>
        <taxon>Acanthomorphata</taxon>
        <taxon>Eupercaria</taxon>
        <taxon>Perciformes</taxon>
        <taxon>Notothenioidei</taxon>
        <taxon>Eleginopidae</taxon>
        <taxon>Eleginops</taxon>
    </lineage>
</organism>
<evidence type="ECO:0000313" key="2">
    <source>
        <dbReference type="Proteomes" id="UP001346869"/>
    </source>
</evidence>
<evidence type="ECO:0000313" key="1">
    <source>
        <dbReference type="EMBL" id="KAK5869380.1"/>
    </source>
</evidence>
<gene>
    <name evidence="1" type="ORF">PBY51_024103</name>
</gene>
<keyword evidence="2" id="KW-1185">Reference proteome</keyword>
<reference evidence="1 2" key="1">
    <citation type="journal article" date="2023" name="Genes (Basel)">
        <title>Chromosome-Level Genome Assembly and Circadian Gene Repertoire of the Patagonia Blennie Eleginops maclovinus-The Closest Ancestral Proxy of Antarctic Cryonotothenioids.</title>
        <authorList>
            <person name="Cheng C.C."/>
            <person name="Rivera-Colon A.G."/>
            <person name="Minhas B.F."/>
            <person name="Wilson L."/>
            <person name="Rayamajhi N."/>
            <person name="Vargas-Chacoff L."/>
            <person name="Catchen J.M."/>
        </authorList>
    </citation>
    <scope>NUCLEOTIDE SEQUENCE [LARGE SCALE GENOMIC DNA]</scope>
    <source>
        <strain evidence="1">JMC-PN-2008</strain>
    </source>
</reference>